<protein>
    <recommendedName>
        <fullName evidence="7">Actin</fullName>
    </recommendedName>
</protein>
<geneLocation type="mitochondrion" evidence="4"/>
<dbReference type="Pfam" id="PF00022">
    <property type="entry name" value="Actin"/>
    <property type="match status" value="1"/>
</dbReference>
<proteinExistence type="inferred from homology"/>
<dbReference type="PANTHER" id="PTHR11937">
    <property type="entry name" value="ACTIN"/>
    <property type="match status" value="1"/>
</dbReference>
<reference evidence="4 6" key="2">
    <citation type="submission" date="2018-03" db="EMBL/GenBank/DDBJ databases">
        <authorList>
            <person name="Fogelqvist J."/>
        </authorList>
    </citation>
    <scope>NUCLEOTIDE SEQUENCE [LARGE SCALE GENOMIC DNA]</scope>
</reference>
<comment type="catalytic activity">
    <reaction evidence="1">
        <text>ATP + H2O = ADP + phosphate + H(+)</text>
        <dbReference type="Rhea" id="RHEA:13065"/>
        <dbReference type="ChEBI" id="CHEBI:15377"/>
        <dbReference type="ChEBI" id="CHEBI:15378"/>
        <dbReference type="ChEBI" id="CHEBI:30616"/>
        <dbReference type="ChEBI" id="CHEBI:43474"/>
        <dbReference type="ChEBI" id="CHEBI:456216"/>
    </reaction>
</comment>
<name>A0A0G4IM12_PLABS</name>
<sequence>MVDDNGTAALVIDIGTGLIKAGWAGEDTPRTIQPTVVARVKKFRGEVTGPSGQGYDDQEFLTGTHAIRAVAEHPDDLELAFPVEHQEIVDWSAVTQTLEYLYAHEFQVDSDKHPVVIVDSPFSTPKYREKLADLFFRHFRVPSLLIYNSAVLSLFSTGTTRGIVLQSGESSSYVVPIFEGYALRHGIEKMDIGGDSLTRAMMASLDRTGMRLDVARDIKEKLGLVKNANDAVPEPSMQYELPDGQVVEVGKECRYAVGEMLFSPPSGVGLPRLLLNGIGKCDANLQTDLLGNIVIDGGNSLMKGFHERMNAEINALIGPGKPFHVTGKRKHASWVGGSMMGSLSTFDDIHITRQEFEDADDIVHKKYL</sequence>
<dbReference type="Gene3D" id="3.90.640.10">
    <property type="entry name" value="Actin, Chain A, domain 4"/>
    <property type="match status" value="1"/>
</dbReference>
<dbReference type="SMART" id="SM00268">
    <property type="entry name" value="ACTIN"/>
    <property type="match status" value="1"/>
</dbReference>
<dbReference type="EMBL" id="CDSF01000057">
    <property type="protein sequence ID" value="CEO96218.1"/>
    <property type="molecule type" value="Genomic_DNA"/>
</dbReference>
<keyword evidence="5" id="KW-1185">Reference proteome</keyword>
<evidence type="ECO:0000313" key="5">
    <source>
        <dbReference type="Proteomes" id="UP000039324"/>
    </source>
</evidence>
<reference evidence="3 5" key="1">
    <citation type="submission" date="2015-02" db="EMBL/GenBank/DDBJ databases">
        <authorList>
            <person name="Chooi Y.-H."/>
        </authorList>
    </citation>
    <scope>NUCLEOTIDE SEQUENCE [LARGE SCALE GENOMIC DNA]</scope>
    <source>
        <strain evidence="3">E3</strain>
    </source>
</reference>
<dbReference type="FunFam" id="3.30.420.40:FF:000502">
    <property type="entry name" value="Actin-Related Proteins"/>
    <property type="match status" value="1"/>
</dbReference>
<dbReference type="PRINTS" id="PR00190">
    <property type="entry name" value="ACTIN"/>
</dbReference>
<gene>
    <name evidence="3" type="ORF">PBRA_004889</name>
    <name evidence="4" type="ORF">PLBR_LOCUS6367</name>
</gene>
<dbReference type="EMBL" id="OVEO01000011">
    <property type="protein sequence ID" value="SPQ99152.1"/>
    <property type="molecule type" value="Genomic_DNA"/>
</dbReference>
<organism evidence="3 5">
    <name type="scientific">Plasmodiophora brassicae</name>
    <name type="common">Clubroot disease agent</name>
    <dbReference type="NCBI Taxonomy" id="37360"/>
    <lineage>
        <taxon>Eukaryota</taxon>
        <taxon>Sar</taxon>
        <taxon>Rhizaria</taxon>
        <taxon>Endomyxa</taxon>
        <taxon>Phytomyxea</taxon>
        <taxon>Plasmodiophorida</taxon>
        <taxon>Plasmodiophoridae</taxon>
        <taxon>Plasmodiophora</taxon>
    </lineage>
</organism>
<evidence type="ECO:0000313" key="6">
    <source>
        <dbReference type="Proteomes" id="UP000290189"/>
    </source>
</evidence>
<evidence type="ECO:0000256" key="2">
    <source>
        <dbReference type="RuleBase" id="RU000487"/>
    </source>
</evidence>
<evidence type="ECO:0008006" key="7">
    <source>
        <dbReference type="Google" id="ProtNLM"/>
    </source>
</evidence>
<dbReference type="Gene3D" id="3.30.420.40">
    <property type="match status" value="2"/>
</dbReference>
<evidence type="ECO:0000313" key="3">
    <source>
        <dbReference type="EMBL" id="CEO96218.1"/>
    </source>
</evidence>
<dbReference type="InterPro" id="IPR004000">
    <property type="entry name" value="Actin"/>
</dbReference>
<dbReference type="InterPro" id="IPR043129">
    <property type="entry name" value="ATPase_NBD"/>
</dbReference>
<dbReference type="SUPFAM" id="SSF53067">
    <property type="entry name" value="Actin-like ATPase domain"/>
    <property type="match status" value="2"/>
</dbReference>
<keyword evidence="4" id="KW-0496">Mitochondrion</keyword>
<comment type="similarity">
    <text evidence="2">Belongs to the actin family.</text>
</comment>
<dbReference type="STRING" id="37360.A0A0G4IM12"/>
<dbReference type="AlphaFoldDB" id="A0A0G4IM12"/>
<evidence type="ECO:0000313" key="4">
    <source>
        <dbReference type="EMBL" id="SPQ99152.1"/>
    </source>
</evidence>
<dbReference type="Proteomes" id="UP000039324">
    <property type="component" value="Unassembled WGS sequence"/>
</dbReference>
<accession>A0A0G4IM12</accession>
<dbReference type="OMA" id="QSISMCD"/>
<evidence type="ECO:0000256" key="1">
    <source>
        <dbReference type="ARBA" id="ARBA00049360"/>
    </source>
</evidence>
<dbReference type="Proteomes" id="UP000290189">
    <property type="component" value="Unassembled WGS sequence"/>
</dbReference>